<keyword evidence="10" id="KW-1185">Reference proteome</keyword>
<feature type="transmembrane region" description="Helical" evidence="8">
    <location>
        <begin position="291"/>
        <end position="316"/>
    </location>
</feature>
<dbReference type="Pfam" id="PF02133">
    <property type="entry name" value="Transp_cyt_pur"/>
    <property type="match status" value="2"/>
</dbReference>
<feature type="transmembrane region" description="Helical" evidence="8">
    <location>
        <begin position="454"/>
        <end position="471"/>
    </location>
</feature>
<evidence type="ECO:0000256" key="2">
    <source>
        <dbReference type="ARBA" id="ARBA00008974"/>
    </source>
</evidence>
<dbReference type="PANTHER" id="PTHR31806">
    <property type="entry name" value="PURINE-CYTOSINE PERMEASE FCY2-RELATED"/>
    <property type="match status" value="1"/>
</dbReference>
<feature type="transmembrane region" description="Helical" evidence="8">
    <location>
        <begin position="190"/>
        <end position="212"/>
    </location>
</feature>
<comment type="subcellular location">
    <subcellularLocation>
        <location evidence="1">Membrane</location>
        <topology evidence="1">Multi-pass membrane protein</topology>
    </subcellularLocation>
</comment>
<keyword evidence="4 8" id="KW-0812">Transmembrane</keyword>
<dbReference type="GO" id="GO:0022857">
    <property type="term" value="F:transmembrane transporter activity"/>
    <property type="evidence" value="ECO:0007669"/>
    <property type="project" value="InterPro"/>
</dbReference>
<dbReference type="GO" id="GO:0005886">
    <property type="term" value="C:plasma membrane"/>
    <property type="evidence" value="ECO:0007669"/>
    <property type="project" value="TreeGrafter"/>
</dbReference>
<dbReference type="PIRSF" id="PIRSF002744">
    <property type="entry name" value="Pur-cyt_permease"/>
    <property type="match status" value="1"/>
</dbReference>
<dbReference type="AlphaFoldDB" id="A0A2N3N9B0"/>
<feature type="transmembrane region" description="Helical" evidence="8">
    <location>
        <begin position="116"/>
        <end position="138"/>
    </location>
</feature>
<dbReference type="Proteomes" id="UP000233524">
    <property type="component" value="Unassembled WGS sequence"/>
</dbReference>
<feature type="transmembrane region" description="Helical" evidence="8">
    <location>
        <begin position="384"/>
        <end position="400"/>
    </location>
</feature>
<comment type="similarity">
    <text evidence="2 7">Belongs to the purine-cytosine permease (2.A.39) family.</text>
</comment>
<evidence type="ECO:0000256" key="8">
    <source>
        <dbReference type="SAM" id="Phobius"/>
    </source>
</evidence>
<feature type="transmembrane region" description="Helical" evidence="8">
    <location>
        <begin position="348"/>
        <end position="372"/>
    </location>
</feature>
<feature type="transmembrane region" description="Helical" evidence="8">
    <location>
        <begin position="84"/>
        <end position="110"/>
    </location>
</feature>
<evidence type="ECO:0000256" key="1">
    <source>
        <dbReference type="ARBA" id="ARBA00004141"/>
    </source>
</evidence>
<dbReference type="PANTHER" id="PTHR31806:SF5">
    <property type="entry name" value="PURINE-CYTOSINE PERMEASE FCY21"/>
    <property type="match status" value="1"/>
</dbReference>
<keyword evidence="5 8" id="KW-1133">Transmembrane helix</keyword>
<organism evidence="9 10">
    <name type="scientific">Lomentospora prolificans</name>
    <dbReference type="NCBI Taxonomy" id="41688"/>
    <lineage>
        <taxon>Eukaryota</taxon>
        <taxon>Fungi</taxon>
        <taxon>Dikarya</taxon>
        <taxon>Ascomycota</taxon>
        <taxon>Pezizomycotina</taxon>
        <taxon>Sordariomycetes</taxon>
        <taxon>Hypocreomycetidae</taxon>
        <taxon>Microascales</taxon>
        <taxon>Microascaceae</taxon>
        <taxon>Lomentospora</taxon>
    </lineage>
</organism>
<comment type="caution">
    <text evidence="9">The sequence shown here is derived from an EMBL/GenBank/DDBJ whole genome shotgun (WGS) entry which is preliminary data.</text>
</comment>
<dbReference type="Gene3D" id="1.10.4160.10">
    <property type="entry name" value="Hydantoin permease"/>
    <property type="match status" value="1"/>
</dbReference>
<gene>
    <name evidence="9" type="ORF">jhhlp_003642</name>
</gene>
<dbReference type="InterPro" id="IPR026030">
    <property type="entry name" value="Pur-cyt_permease_Fcy2/21/22"/>
</dbReference>
<keyword evidence="6 7" id="KW-0472">Membrane</keyword>
<proteinExistence type="inferred from homology"/>
<dbReference type="VEuPathDB" id="FungiDB:jhhlp_003642"/>
<accession>A0A2N3N9B0</accession>
<dbReference type="InterPro" id="IPR001248">
    <property type="entry name" value="Pur-cyt_permease"/>
</dbReference>
<evidence type="ECO:0000256" key="7">
    <source>
        <dbReference type="PIRNR" id="PIRNR002744"/>
    </source>
</evidence>
<sequence>MLPPKDGLARRESGDIERQDAYALAGDTLHGIASFLHLESGDVYTMRPEKNSKWYQKLLDLGIEENGIKPVPVELRTQTKYSDIFTVFFSCLLNILPIPTGAMATITFGLSLKESALIILFFAVLTSIPPAFIGVGGYKTGMRQMVQARYSFGLYLVTIPILFNAATLTGFSLMSAIFGGQTLAVVNPGANISVNTGIVVVCILSFFASFLGYNAVHLWERYQWIPNLIALFIMVGCSHKELYQQRESPSSDATRILSYGGLMAGYFLTFGGTVSDYSIYHKPTTAKKRIFSYLMLAFITPSVPLLVFGAAIGGALPNAPPWQRAFESHGIGGVLAEILAPLGGFGKVILVMLALSIIGNVSISMYSISLCLQMILPIFANVHRFIWVTVTMAVMVPLALKTAESWEVSLTNYLALIGYWAGCFDAVVVEELVIFRKMDWSTFDHSIWNVGRSLPTGIPAVVASLISLSLVVPGMETSLYTGPIAEKTGDIGFIVAVFTTGLFYIPLRWFEIRWRGHL</sequence>
<dbReference type="InParanoid" id="A0A2N3N9B0"/>
<feature type="transmembrane region" description="Helical" evidence="8">
    <location>
        <begin position="412"/>
        <end position="433"/>
    </location>
</feature>
<evidence type="ECO:0000256" key="4">
    <source>
        <dbReference type="ARBA" id="ARBA00022692"/>
    </source>
</evidence>
<evidence type="ECO:0000256" key="6">
    <source>
        <dbReference type="ARBA" id="ARBA00023136"/>
    </source>
</evidence>
<evidence type="ECO:0000313" key="10">
    <source>
        <dbReference type="Proteomes" id="UP000233524"/>
    </source>
</evidence>
<name>A0A2N3N9B0_9PEZI</name>
<keyword evidence="3 7" id="KW-0813">Transport</keyword>
<dbReference type="STRING" id="41688.A0A2N3N9B0"/>
<dbReference type="EMBL" id="NLAX01000010">
    <property type="protein sequence ID" value="PKS09029.1"/>
    <property type="molecule type" value="Genomic_DNA"/>
</dbReference>
<protein>
    <submittedName>
        <fullName evidence="9">Uncharacterized protein</fullName>
    </submittedName>
</protein>
<evidence type="ECO:0000313" key="9">
    <source>
        <dbReference type="EMBL" id="PKS09029.1"/>
    </source>
</evidence>
<evidence type="ECO:0000256" key="3">
    <source>
        <dbReference type="ARBA" id="ARBA00022448"/>
    </source>
</evidence>
<dbReference type="OrthoDB" id="2116389at2759"/>
<dbReference type="FunCoup" id="A0A2N3N9B0">
    <property type="interactions" value="51"/>
</dbReference>
<feature type="transmembrane region" description="Helical" evidence="8">
    <location>
        <begin position="491"/>
        <end position="510"/>
    </location>
</feature>
<evidence type="ECO:0000256" key="5">
    <source>
        <dbReference type="ARBA" id="ARBA00022989"/>
    </source>
</evidence>
<reference evidence="9 10" key="1">
    <citation type="journal article" date="2017" name="G3 (Bethesda)">
        <title>First Draft Genome Sequence of the Pathogenic Fungus Lomentospora prolificans (Formerly Scedosporium prolificans).</title>
        <authorList>
            <person name="Luo R."/>
            <person name="Zimin A."/>
            <person name="Workman R."/>
            <person name="Fan Y."/>
            <person name="Pertea G."/>
            <person name="Grossman N."/>
            <person name="Wear M.P."/>
            <person name="Jia B."/>
            <person name="Miller H."/>
            <person name="Casadevall A."/>
            <person name="Timp W."/>
            <person name="Zhang S.X."/>
            <person name="Salzberg S.L."/>
        </authorList>
    </citation>
    <scope>NUCLEOTIDE SEQUENCE [LARGE SCALE GENOMIC DNA]</scope>
    <source>
        <strain evidence="9 10">JHH-5317</strain>
    </source>
</reference>
<feature type="transmembrane region" description="Helical" evidence="8">
    <location>
        <begin position="150"/>
        <end position="178"/>
    </location>
</feature>